<feature type="region of interest" description="Disordered" evidence="1">
    <location>
        <begin position="68"/>
        <end position="87"/>
    </location>
</feature>
<dbReference type="Proteomes" id="UP000237000">
    <property type="component" value="Unassembled WGS sequence"/>
</dbReference>
<dbReference type="PANTHER" id="PTHR34950:SF8">
    <property type="entry name" value="TPX2 C-TERMINAL DOMAIN-CONTAINING PROTEIN"/>
    <property type="match status" value="1"/>
</dbReference>
<comment type="caution">
    <text evidence="2">The sequence shown here is derived from an EMBL/GenBank/DDBJ whole genome shotgun (WGS) entry which is preliminary data.</text>
</comment>
<dbReference type="PANTHER" id="PTHR34950">
    <property type="entry name" value="OS04G0457400 PROTEIN"/>
    <property type="match status" value="1"/>
</dbReference>
<keyword evidence="3" id="KW-1185">Reference proteome</keyword>
<organism evidence="2 3">
    <name type="scientific">Trema orientale</name>
    <name type="common">Charcoal tree</name>
    <name type="synonym">Celtis orientalis</name>
    <dbReference type="NCBI Taxonomy" id="63057"/>
    <lineage>
        <taxon>Eukaryota</taxon>
        <taxon>Viridiplantae</taxon>
        <taxon>Streptophyta</taxon>
        <taxon>Embryophyta</taxon>
        <taxon>Tracheophyta</taxon>
        <taxon>Spermatophyta</taxon>
        <taxon>Magnoliopsida</taxon>
        <taxon>eudicotyledons</taxon>
        <taxon>Gunneridae</taxon>
        <taxon>Pentapetalae</taxon>
        <taxon>rosids</taxon>
        <taxon>fabids</taxon>
        <taxon>Rosales</taxon>
        <taxon>Cannabaceae</taxon>
        <taxon>Trema</taxon>
    </lineage>
</organism>
<protein>
    <submittedName>
        <fullName evidence="2">Uncharacterized protein</fullName>
    </submittedName>
</protein>
<proteinExistence type="predicted"/>
<gene>
    <name evidence="2" type="ORF">TorRG33x02_003690</name>
</gene>
<reference evidence="3" key="1">
    <citation type="submission" date="2016-06" db="EMBL/GenBank/DDBJ databases">
        <title>Parallel loss of symbiosis genes in relatives of nitrogen-fixing non-legume Parasponia.</title>
        <authorList>
            <person name="Van Velzen R."/>
            <person name="Holmer R."/>
            <person name="Bu F."/>
            <person name="Rutten L."/>
            <person name="Van Zeijl A."/>
            <person name="Liu W."/>
            <person name="Santuari L."/>
            <person name="Cao Q."/>
            <person name="Sharma T."/>
            <person name="Shen D."/>
            <person name="Roswanjaya Y."/>
            <person name="Wardhani T."/>
            <person name="Kalhor M.S."/>
            <person name="Jansen J."/>
            <person name="Van den Hoogen J."/>
            <person name="Gungor B."/>
            <person name="Hartog M."/>
            <person name="Hontelez J."/>
            <person name="Verver J."/>
            <person name="Yang W.-C."/>
            <person name="Schijlen E."/>
            <person name="Repin R."/>
            <person name="Schilthuizen M."/>
            <person name="Schranz E."/>
            <person name="Heidstra R."/>
            <person name="Miyata K."/>
            <person name="Fedorova E."/>
            <person name="Kohlen W."/>
            <person name="Bisseling T."/>
            <person name="Smit S."/>
            <person name="Geurts R."/>
        </authorList>
    </citation>
    <scope>NUCLEOTIDE SEQUENCE [LARGE SCALE GENOMIC DNA]</scope>
    <source>
        <strain evidence="3">cv. RG33-2</strain>
    </source>
</reference>
<dbReference type="EMBL" id="JXTC01000001">
    <property type="protein sequence ID" value="POO04065.1"/>
    <property type="molecule type" value="Genomic_DNA"/>
</dbReference>
<sequence>MATPGFYLAEAHVMRNLYKEKMRKSMEEERAMAGVGAGAGAGDSRVKKSSGCFRIFKKIHPSNGQVVVNSAKREEEGGVGKWGSTGS</sequence>
<evidence type="ECO:0000313" key="3">
    <source>
        <dbReference type="Proteomes" id="UP000237000"/>
    </source>
</evidence>
<name>A0A2P5G212_TREOI</name>
<dbReference type="AlphaFoldDB" id="A0A2P5G212"/>
<accession>A0A2P5G212</accession>
<dbReference type="OrthoDB" id="10358095at2759"/>
<evidence type="ECO:0000313" key="2">
    <source>
        <dbReference type="EMBL" id="POO04065.1"/>
    </source>
</evidence>
<evidence type="ECO:0000256" key="1">
    <source>
        <dbReference type="SAM" id="MobiDB-lite"/>
    </source>
</evidence>
<dbReference type="InParanoid" id="A0A2P5G212"/>